<dbReference type="AlphaFoldDB" id="A0A1H0B5V1"/>
<organism evidence="1 2">
    <name type="scientific">Streptomyces wuyuanensis</name>
    <dbReference type="NCBI Taxonomy" id="1196353"/>
    <lineage>
        <taxon>Bacteria</taxon>
        <taxon>Bacillati</taxon>
        <taxon>Actinomycetota</taxon>
        <taxon>Actinomycetes</taxon>
        <taxon>Kitasatosporales</taxon>
        <taxon>Streptomycetaceae</taxon>
        <taxon>Streptomyces</taxon>
    </lineage>
</organism>
<proteinExistence type="predicted"/>
<name>A0A1H0B5V1_9ACTN</name>
<protein>
    <submittedName>
        <fullName evidence="1">Uncharacterized protein</fullName>
    </submittedName>
</protein>
<dbReference type="GeneID" id="40833363"/>
<sequence length="84" mass="8742">MNERGAGYGPVAMRGKEAPAGGAVVDETGANAWSSEIHIEESEILTARGEILNLADAVRWAVDIFTTASAVLLALLAARGHKPV</sequence>
<dbReference type="Proteomes" id="UP000199063">
    <property type="component" value="Unassembled WGS sequence"/>
</dbReference>
<dbReference type="RefSeq" id="WP_143041566.1">
    <property type="nucleotide sequence ID" value="NZ_FNHI01000026.1"/>
</dbReference>
<reference evidence="2" key="1">
    <citation type="submission" date="2016-10" db="EMBL/GenBank/DDBJ databases">
        <authorList>
            <person name="Varghese N."/>
            <person name="Submissions S."/>
        </authorList>
    </citation>
    <scope>NUCLEOTIDE SEQUENCE [LARGE SCALE GENOMIC DNA]</scope>
    <source>
        <strain evidence="2">CGMCC 4.7042</strain>
    </source>
</reference>
<dbReference type="STRING" id="1196353.SAMN05444921_12667"/>
<dbReference type="EMBL" id="FNHI01000026">
    <property type="protein sequence ID" value="SDN40942.1"/>
    <property type="molecule type" value="Genomic_DNA"/>
</dbReference>
<dbReference type="OrthoDB" id="3188901at2"/>
<keyword evidence="2" id="KW-1185">Reference proteome</keyword>
<accession>A0A1H0B5V1</accession>
<evidence type="ECO:0000313" key="1">
    <source>
        <dbReference type="EMBL" id="SDN40942.1"/>
    </source>
</evidence>
<gene>
    <name evidence="1" type="ORF">SAMN05444921_12667</name>
</gene>
<evidence type="ECO:0000313" key="2">
    <source>
        <dbReference type="Proteomes" id="UP000199063"/>
    </source>
</evidence>